<gene>
    <name evidence="1" type="ORF">A5844_001582</name>
</gene>
<keyword evidence="2" id="KW-1185">Reference proteome</keyword>
<sequence length="137" mass="15756">MLKFHYKPQNKLIEVEILANKRVAGTIMLHLEDGSKKFLVHSIDNKLEFALADLSSEKTGLANILSFLKEIVHIDVSKINLMELTNTHINQENIPLFVFEAEQKNQHEQLGEGYLWEDPDHMRKVLGTYEVDGVPLF</sequence>
<evidence type="ECO:0000313" key="2">
    <source>
        <dbReference type="Proteomes" id="UP000194933"/>
    </source>
</evidence>
<accession>A0A242K1A9</accession>
<protein>
    <submittedName>
        <fullName evidence="1">Uncharacterized protein</fullName>
    </submittedName>
</protein>
<dbReference type="EMBL" id="NGMO01000002">
    <property type="protein sequence ID" value="OTP11447.1"/>
    <property type="molecule type" value="Genomic_DNA"/>
</dbReference>
<reference evidence="1 2" key="1">
    <citation type="submission" date="2017-05" db="EMBL/GenBank/DDBJ databases">
        <title>The Genome Sequence of Enterococcus sp. 10A9_DIV0425.</title>
        <authorList>
            <consortium name="The Broad Institute Genomics Platform"/>
            <consortium name="The Broad Institute Genomic Center for Infectious Diseases"/>
            <person name="Earl A."/>
            <person name="Manson A."/>
            <person name="Schwartman J."/>
            <person name="Gilmore M."/>
            <person name="Abouelleil A."/>
            <person name="Cao P."/>
            <person name="Chapman S."/>
            <person name="Cusick C."/>
            <person name="Shea T."/>
            <person name="Young S."/>
            <person name="Neafsey D."/>
            <person name="Nusbaum C."/>
            <person name="Birren B."/>
        </authorList>
    </citation>
    <scope>NUCLEOTIDE SEQUENCE [LARGE SCALE GENOMIC DNA]</scope>
    <source>
        <strain evidence="1 2">10A9_DIV0425</strain>
    </source>
</reference>
<evidence type="ECO:0000313" key="1">
    <source>
        <dbReference type="EMBL" id="OTP11447.1"/>
    </source>
</evidence>
<dbReference type="Proteomes" id="UP000194933">
    <property type="component" value="Unassembled WGS sequence"/>
</dbReference>
<dbReference type="STRING" id="1987383.A5844_001582"/>
<proteinExistence type="predicted"/>
<comment type="caution">
    <text evidence="1">The sequence shown here is derived from an EMBL/GenBank/DDBJ whole genome shotgun (WGS) entry which is preliminary data.</text>
</comment>
<organism evidence="1 2">
    <name type="scientific">Candidatus Enterococcus wittei</name>
    <dbReference type="NCBI Taxonomy" id="1987383"/>
    <lineage>
        <taxon>Bacteria</taxon>
        <taxon>Bacillati</taxon>
        <taxon>Bacillota</taxon>
        <taxon>Bacilli</taxon>
        <taxon>Lactobacillales</taxon>
        <taxon>Enterococcaceae</taxon>
        <taxon>Enterococcus</taxon>
    </lineage>
</organism>
<dbReference type="AlphaFoldDB" id="A0A242K1A9"/>
<name>A0A242K1A9_9ENTE</name>